<evidence type="ECO:0000313" key="4">
    <source>
        <dbReference type="EMBL" id="UYV81269.1"/>
    </source>
</evidence>
<evidence type="ECO:0000313" key="5">
    <source>
        <dbReference type="Proteomes" id="UP001235939"/>
    </source>
</evidence>
<evidence type="ECO:0000256" key="1">
    <source>
        <dbReference type="ARBA" id="ARBA00004370"/>
    </source>
</evidence>
<organism evidence="4 5">
    <name type="scientific">Cordylochernes scorpioides</name>
    <dbReference type="NCBI Taxonomy" id="51811"/>
    <lineage>
        <taxon>Eukaryota</taxon>
        <taxon>Metazoa</taxon>
        <taxon>Ecdysozoa</taxon>
        <taxon>Arthropoda</taxon>
        <taxon>Chelicerata</taxon>
        <taxon>Arachnida</taxon>
        <taxon>Pseudoscorpiones</taxon>
        <taxon>Cheliferoidea</taxon>
        <taxon>Chernetidae</taxon>
        <taxon>Cordylochernes</taxon>
    </lineage>
</organism>
<sequence>MDWLSKSSRHSTGRMGFAGSTVATSLPYAAMYPPVPFGGCSIRCIRIRDTLGRDVNLKDSRLATPRNNEHLKKTGYVVASVVPEWTSQLAIHAMAGPMSGVTVACFTNPLDVIRAKIQVPHSLSLHDLARGIGGRLVKPFGFRPLRPGFDSRIGHFFLFKKKMLQWPPDSCKSPTPPASASNQTGLWHIYKSTEWTERCVSLHWLWSRCDDFRSPRMDLPAGHPFSTFVQRLDSFSQAARILWEEERFRALTKGLSARLLQSSISSFCIVLGYESLKRFSLQECYKDQVRW</sequence>
<gene>
    <name evidence="4" type="ORF">LAZ67_20000600</name>
</gene>
<name>A0ABY6LJ95_9ARAC</name>
<keyword evidence="3" id="KW-0472">Membrane</keyword>
<evidence type="ECO:0000256" key="3">
    <source>
        <dbReference type="ARBA" id="ARBA00023136"/>
    </source>
</evidence>
<dbReference type="PANTHER" id="PTHR46314">
    <property type="entry name" value="SOLUTE CARRIER FAMILY 25 MEMBER 44"/>
    <property type="match status" value="1"/>
</dbReference>
<dbReference type="PANTHER" id="PTHR46314:SF2">
    <property type="entry name" value="SOLUTE CARRIER FAMILY 25 MEMBER 44"/>
    <property type="match status" value="1"/>
</dbReference>
<keyword evidence="2" id="KW-0812">Transmembrane</keyword>
<dbReference type="InterPro" id="IPR042164">
    <property type="entry name" value="SLC25A44"/>
</dbReference>
<comment type="subcellular location">
    <subcellularLocation>
        <location evidence="1">Membrane</location>
    </subcellularLocation>
</comment>
<accession>A0ABY6LJ95</accession>
<dbReference type="EMBL" id="CP092882">
    <property type="protein sequence ID" value="UYV81269.1"/>
    <property type="molecule type" value="Genomic_DNA"/>
</dbReference>
<keyword evidence="5" id="KW-1185">Reference proteome</keyword>
<dbReference type="InterPro" id="IPR023395">
    <property type="entry name" value="MCP_dom_sf"/>
</dbReference>
<dbReference type="Proteomes" id="UP001235939">
    <property type="component" value="Chromosome 20"/>
</dbReference>
<proteinExistence type="predicted"/>
<dbReference type="SUPFAM" id="SSF103506">
    <property type="entry name" value="Mitochondrial carrier"/>
    <property type="match status" value="1"/>
</dbReference>
<protein>
    <submittedName>
        <fullName evidence="4">SLC25A44</fullName>
    </submittedName>
</protein>
<reference evidence="4 5" key="1">
    <citation type="submission" date="2022-01" db="EMBL/GenBank/DDBJ databases">
        <title>A chromosomal length assembly of Cordylochernes scorpioides.</title>
        <authorList>
            <person name="Zeh D."/>
            <person name="Zeh J."/>
        </authorList>
    </citation>
    <scope>NUCLEOTIDE SEQUENCE [LARGE SCALE GENOMIC DNA]</scope>
    <source>
        <strain evidence="4">IN4F17</strain>
        <tissue evidence="4">Whole Body</tissue>
    </source>
</reference>
<evidence type="ECO:0000256" key="2">
    <source>
        <dbReference type="ARBA" id="ARBA00022692"/>
    </source>
</evidence>
<dbReference type="Gene3D" id="1.50.40.10">
    <property type="entry name" value="Mitochondrial carrier domain"/>
    <property type="match status" value="1"/>
</dbReference>